<gene>
    <name evidence="3" type="ORF">HOP12_13290</name>
</gene>
<dbReference type="EMBL" id="JABFRW010000173">
    <property type="protein sequence ID" value="NOT35116.1"/>
    <property type="molecule type" value="Genomic_DNA"/>
</dbReference>
<evidence type="ECO:0000313" key="4">
    <source>
        <dbReference type="Proteomes" id="UP000580839"/>
    </source>
</evidence>
<sequence>MKRLATLVVLAVACLLAPTHAHAQLLLFDYVGFDYEDPDLTPSVFGAPGDGYVGIGEVPVLSAPLSSNPALNQYTYVITGLIATAQNTVGPFVVTSYTSPGTLTIYEDPISTGTAFDYGVTPPNASAPSSFNDGTAILIGELRNFTFIFNTATNSGSYEAEYEVVGGSQYVAIPANQRSGWTFSGVTRNTTSIPSGYAHQADGQTFLDAPTPAQNRSWGSLKRSYR</sequence>
<feature type="chain" id="PRO_5032923075" description="PEP-CTERM sorting domain-containing protein" evidence="2">
    <location>
        <begin position="24"/>
        <end position="226"/>
    </location>
</feature>
<feature type="signal peptide" evidence="2">
    <location>
        <begin position="1"/>
        <end position="23"/>
    </location>
</feature>
<protein>
    <recommendedName>
        <fullName evidence="5">PEP-CTERM sorting domain-containing protein</fullName>
    </recommendedName>
</protein>
<keyword evidence="2" id="KW-0732">Signal</keyword>
<dbReference type="Proteomes" id="UP000580839">
    <property type="component" value="Unassembled WGS sequence"/>
</dbReference>
<evidence type="ECO:0000256" key="2">
    <source>
        <dbReference type="SAM" id="SignalP"/>
    </source>
</evidence>
<dbReference type="AlphaFoldDB" id="A0A849SKJ8"/>
<name>A0A849SKJ8_UNCEI</name>
<evidence type="ECO:0008006" key="5">
    <source>
        <dbReference type="Google" id="ProtNLM"/>
    </source>
</evidence>
<feature type="region of interest" description="Disordered" evidence="1">
    <location>
        <begin position="203"/>
        <end position="226"/>
    </location>
</feature>
<reference evidence="3 4" key="1">
    <citation type="submission" date="2020-04" db="EMBL/GenBank/DDBJ databases">
        <title>Metagenomic profiling of ammonia- and methane-oxidizing microorganisms in a Dutch drinking water treatment plant.</title>
        <authorList>
            <person name="Poghosyan L."/>
            <person name="Leucker S."/>
        </authorList>
    </citation>
    <scope>NUCLEOTIDE SEQUENCE [LARGE SCALE GENOMIC DNA]</scope>
    <source>
        <strain evidence="3">S-RSF-IL-03</strain>
    </source>
</reference>
<accession>A0A849SKJ8</accession>
<comment type="caution">
    <text evidence="3">The sequence shown here is derived from an EMBL/GenBank/DDBJ whole genome shotgun (WGS) entry which is preliminary data.</text>
</comment>
<evidence type="ECO:0000256" key="1">
    <source>
        <dbReference type="SAM" id="MobiDB-lite"/>
    </source>
</evidence>
<evidence type="ECO:0000313" key="3">
    <source>
        <dbReference type="EMBL" id="NOT35116.1"/>
    </source>
</evidence>
<organism evidence="3 4">
    <name type="scientific">Eiseniibacteriota bacterium</name>
    <dbReference type="NCBI Taxonomy" id="2212470"/>
    <lineage>
        <taxon>Bacteria</taxon>
        <taxon>Candidatus Eiseniibacteriota</taxon>
    </lineage>
</organism>
<proteinExistence type="predicted"/>